<protein>
    <submittedName>
        <fullName evidence="1">Oidioi.mRNA.OKI2018_I69.chr2.g6303.t1.cds</fullName>
    </submittedName>
</protein>
<evidence type="ECO:0000313" key="2">
    <source>
        <dbReference type="Proteomes" id="UP001158576"/>
    </source>
</evidence>
<sequence>MSSRYKSKEGRDYFGFPDFSTTVRATLGLPNDEELCEAMKDIYTSGREYLKMCDDLADDDDGMESLDNWQEGIDYVYPSCDLIVCPHIRKTLEARSGCKENHLGSVTVFILMIFFMMK</sequence>
<proteinExistence type="predicted"/>
<dbReference type="EMBL" id="OU015567">
    <property type="protein sequence ID" value="CAG5112046.1"/>
    <property type="molecule type" value="Genomic_DNA"/>
</dbReference>
<organism evidence="1 2">
    <name type="scientific">Oikopleura dioica</name>
    <name type="common">Tunicate</name>
    <dbReference type="NCBI Taxonomy" id="34765"/>
    <lineage>
        <taxon>Eukaryota</taxon>
        <taxon>Metazoa</taxon>
        <taxon>Chordata</taxon>
        <taxon>Tunicata</taxon>
        <taxon>Appendicularia</taxon>
        <taxon>Copelata</taxon>
        <taxon>Oikopleuridae</taxon>
        <taxon>Oikopleura</taxon>
    </lineage>
</organism>
<gene>
    <name evidence="1" type="ORF">OKIOD_LOCUS15068</name>
</gene>
<reference evidence="1 2" key="1">
    <citation type="submission" date="2021-04" db="EMBL/GenBank/DDBJ databases">
        <authorList>
            <person name="Bliznina A."/>
        </authorList>
    </citation>
    <scope>NUCLEOTIDE SEQUENCE [LARGE SCALE GENOMIC DNA]</scope>
</reference>
<accession>A0ABN7T364</accession>
<dbReference type="Proteomes" id="UP001158576">
    <property type="component" value="Chromosome 2"/>
</dbReference>
<name>A0ABN7T364_OIKDI</name>
<evidence type="ECO:0000313" key="1">
    <source>
        <dbReference type="EMBL" id="CAG5112046.1"/>
    </source>
</evidence>
<keyword evidence="2" id="KW-1185">Reference proteome</keyword>